<evidence type="ECO:0000313" key="5">
    <source>
        <dbReference type="Proteomes" id="UP001055580"/>
    </source>
</evidence>
<organism evidence="4 5">
    <name type="scientific">Sphingomonas donggukensis</name>
    <dbReference type="NCBI Taxonomy" id="2949093"/>
    <lineage>
        <taxon>Bacteria</taxon>
        <taxon>Pseudomonadati</taxon>
        <taxon>Pseudomonadota</taxon>
        <taxon>Alphaproteobacteria</taxon>
        <taxon>Sphingomonadales</taxon>
        <taxon>Sphingomonadaceae</taxon>
        <taxon>Sphingomonas</taxon>
    </lineage>
</organism>
<dbReference type="EMBL" id="CP098401">
    <property type="protein sequence ID" value="URW74963.1"/>
    <property type="molecule type" value="Genomic_DNA"/>
</dbReference>
<dbReference type="InterPro" id="IPR007484">
    <property type="entry name" value="Peptidase_M28"/>
</dbReference>
<dbReference type="Pfam" id="PF02225">
    <property type="entry name" value="PA"/>
    <property type="match status" value="1"/>
</dbReference>
<evidence type="ECO:0000259" key="3">
    <source>
        <dbReference type="Pfam" id="PF04389"/>
    </source>
</evidence>
<name>A0ABY4TRD5_9SPHN</name>
<dbReference type="InterPro" id="IPR045175">
    <property type="entry name" value="M28_fam"/>
</dbReference>
<evidence type="ECO:0000256" key="1">
    <source>
        <dbReference type="SAM" id="SignalP"/>
    </source>
</evidence>
<dbReference type="InterPro" id="IPR046450">
    <property type="entry name" value="PA_dom_sf"/>
</dbReference>
<dbReference type="SUPFAM" id="SSF52025">
    <property type="entry name" value="PA domain"/>
    <property type="match status" value="1"/>
</dbReference>
<dbReference type="CDD" id="cd04820">
    <property type="entry name" value="PA_M28_1_1"/>
    <property type="match status" value="1"/>
</dbReference>
<feature type="domain" description="PA" evidence="2">
    <location>
        <begin position="175"/>
        <end position="236"/>
    </location>
</feature>
<feature type="chain" id="PRO_5045504011" evidence="1">
    <location>
        <begin position="28"/>
        <end position="572"/>
    </location>
</feature>
<dbReference type="Proteomes" id="UP001055580">
    <property type="component" value="Chromosome"/>
</dbReference>
<gene>
    <name evidence="4" type="ORF">M9980_10360</name>
</gene>
<keyword evidence="1" id="KW-0732">Signal</keyword>
<accession>A0ABY4TRD5</accession>
<dbReference type="InterPro" id="IPR003137">
    <property type="entry name" value="PA_domain"/>
</dbReference>
<evidence type="ECO:0000259" key="2">
    <source>
        <dbReference type="Pfam" id="PF02225"/>
    </source>
</evidence>
<keyword evidence="5" id="KW-1185">Reference proteome</keyword>
<feature type="domain" description="Peptidase M28" evidence="3">
    <location>
        <begin position="324"/>
        <end position="524"/>
    </location>
</feature>
<sequence length="572" mass="60076">MQKVPKLNQLRLAAVSAIALFATTAAAQDAPKPVAPAPKPTAAELAQRNAVTNAALTPAEAAMKAHVMFLASDAMRGREAGSREYDIAAQYVAAQFYAAGLRPAGDDGSFLQQVPLIEVKAADKGSFVVTPKGGKPVPLTFGQDYLPSVNPAQATTTVDAGLAFVGYGIVAPTAGRDDYAGVDVRGKIVLMFGGAPESLNTEERAHFGGGPTKAAIAQAKGAAGVIMIENPKFAKTRPLSAGAANYDRPRVTWARKDGTGYSISPKAPTLGTISVAAAERLFGAGWAEVARGAESSETKFKAMLLPASMKATIATATSPLPSSNVVGLLPGSDPKLKGEYVVLSAHLDHVGVGRPDARGDTIYNGAEDNAVGIASLIEEAKKFKASGTPPKRSILFVAVTAEEKGLVGAEYFANNPTVPAKAMVANVNLDMPIITYTFEDVIAFGAERSTLGPIVKKAAASIGVGFSPDPMPEQGLFVRSDHYRFVQQGVPSVFLWPGQKGPGKAAVEDFFKNHYHQPSDEVWQGPALDWSQGVRFIDVNYAIAREIADGAERPRWNKGDFFGTLYGGYGAK</sequence>
<dbReference type="PANTHER" id="PTHR12147">
    <property type="entry name" value="METALLOPEPTIDASE M28 FAMILY MEMBER"/>
    <property type="match status" value="1"/>
</dbReference>
<evidence type="ECO:0000313" key="4">
    <source>
        <dbReference type="EMBL" id="URW74963.1"/>
    </source>
</evidence>
<protein>
    <submittedName>
        <fullName evidence="4">M28 family metallopeptidase</fullName>
    </submittedName>
</protein>
<reference evidence="4" key="1">
    <citation type="submission" date="2022-05" db="EMBL/GenBank/DDBJ databases">
        <title>Sphingomonas sp. strain RMG20 Genome sequencing and assembly.</title>
        <authorList>
            <person name="Kim I."/>
        </authorList>
    </citation>
    <scope>NUCLEOTIDE SEQUENCE</scope>
    <source>
        <strain evidence="4">RMG20</strain>
    </source>
</reference>
<dbReference type="RefSeq" id="WP_250750291.1">
    <property type="nucleotide sequence ID" value="NZ_CP098401.1"/>
</dbReference>
<dbReference type="SUPFAM" id="SSF53187">
    <property type="entry name" value="Zn-dependent exopeptidases"/>
    <property type="match status" value="1"/>
</dbReference>
<proteinExistence type="predicted"/>
<dbReference type="PANTHER" id="PTHR12147:SF26">
    <property type="entry name" value="PEPTIDASE M28 DOMAIN-CONTAINING PROTEIN"/>
    <property type="match status" value="1"/>
</dbReference>
<feature type="signal peptide" evidence="1">
    <location>
        <begin position="1"/>
        <end position="27"/>
    </location>
</feature>
<dbReference type="Gene3D" id="3.50.30.30">
    <property type="match status" value="1"/>
</dbReference>
<dbReference type="Gene3D" id="3.40.630.10">
    <property type="entry name" value="Zn peptidases"/>
    <property type="match status" value="1"/>
</dbReference>
<dbReference type="Pfam" id="PF04389">
    <property type="entry name" value="Peptidase_M28"/>
    <property type="match status" value="1"/>
</dbReference>